<evidence type="ECO:0000256" key="8">
    <source>
        <dbReference type="ARBA" id="ARBA00023136"/>
    </source>
</evidence>
<dbReference type="Proteomes" id="UP001224622">
    <property type="component" value="Unassembled WGS sequence"/>
</dbReference>
<dbReference type="Pfam" id="PF00999">
    <property type="entry name" value="Na_H_Exchanger"/>
    <property type="match status" value="2"/>
</dbReference>
<organism evidence="11 12">
    <name type="scientific">Serratia fonticola</name>
    <dbReference type="NCBI Taxonomy" id="47917"/>
    <lineage>
        <taxon>Bacteria</taxon>
        <taxon>Pseudomonadati</taxon>
        <taxon>Pseudomonadota</taxon>
        <taxon>Gammaproteobacteria</taxon>
        <taxon>Enterobacterales</taxon>
        <taxon>Yersiniaceae</taxon>
        <taxon>Serratia</taxon>
    </lineage>
</organism>
<keyword evidence="8 9" id="KW-0472">Membrane</keyword>
<evidence type="ECO:0000256" key="5">
    <source>
        <dbReference type="ARBA" id="ARBA00022692"/>
    </source>
</evidence>
<accession>A0AAJ1YLI8</accession>
<evidence type="ECO:0000256" key="2">
    <source>
        <dbReference type="ARBA" id="ARBA00022448"/>
    </source>
</evidence>
<feature type="domain" description="Cation/H+ exchanger transmembrane" evidence="10">
    <location>
        <begin position="319"/>
        <end position="436"/>
    </location>
</feature>
<dbReference type="GO" id="GO:0005886">
    <property type="term" value="C:plasma membrane"/>
    <property type="evidence" value="ECO:0007669"/>
    <property type="project" value="UniProtKB-SubCell"/>
</dbReference>
<keyword evidence="3" id="KW-0050">Antiport</keyword>
<comment type="caution">
    <text evidence="11">The sequence shown here is derived from an EMBL/GenBank/DDBJ whole genome shotgun (WGS) entry which is preliminary data.</text>
</comment>
<protein>
    <submittedName>
        <fullName evidence="11">Cation:proton antiporter</fullName>
    </submittedName>
</protein>
<feature type="transmembrane region" description="Helical" evidence="9">
    <location>
        <begin position="379"/>
        <end position="399"/>
    </location>
</feature>
<evidence type="ECO:0000256" key="9">
    <source>
        <dbReference type="SAM" id="Phobius"/>
    </source>
</evidence>
<evidence type="ECO:0000256" key="4">
    <source>
        <dbReference type="ARBA" id="ARBA00022475"/>
    </source>
</evidence>
<feature type="domain" description="Cation/H+ exchanger transmembrane" evidence="10">
    <location>
        <begin position="23"/>
        <end position="266"/>
    </location>
</feature>
<feature type="transmembrane region" description="Helical" evidence="9">
    <location>
        <begin position="350"/>
        <end position="367"/>
    </location>
</feature>
<keyword evidence="4" id="KW-1003">Cell membrane</keyword>
<evidence type="ECO:0000256" key="6">
    <source>
        <dbReference type="ARBA" id="ARBA00022989"/>
    </source>
</evidence>
<keyword evidence="7" id="KW-0406">Ion transport</keyword>
<name>A0AAJ1YLI8_SERFO</name>
<dbReference type="InterPro" id="IPR006153">
    <property type="entry name" value="Cation/H_exchanger_TM"/>
</dbReference>
<keyword evidence="2" id="KW-0813">Transport</keyword>
<feature type="transmembrane region" description="Helical" evidence="9">
    <location>
        <begin position="197"/>
        <end position="218"/>
    </location>
</feature>
<keyword evidence="6 9" id="KW-1133">Transmembrane helix</keyword>
<dbReference type="AlphaFoldDB" id="A0AAJ1YLI8"/>
<feature type="transmembrane region" description="Helical" evidence="9">
    <location>
        <begin position="64"/>
        <end position="82"/>
    </location>
</feature>
<feature type="transmembrane region" description="Helical" evidence="9">
    <location>
        <begin position="414"/>
        <end position="434"/>
    </location>
</feature>
<dbReference type="GO" id="GO:1902600">
    <property type="term" value="P:proton transmembrane transport"/>
    <property type="evidence" value="ECO:0007669"/>
    <property type="project" value="InterPro"/>
</dbReference>
<feature type="transmembrane region" description="Helical" evidence="9">
    <location>
        <begin position="160"/>
        <end position="177"/>
    </location>
</feature>
<evidence type="ECO:0000313" key="11">
    <source>
        <dbReference type="EMBL" id="MDQ9129874.1"/>
    </source>
</evidence>
<evidence type="ECO:0000256" key="7">
    <source>
        <dbReference type="ARBA" id="ARBA00023065"/>
    </source>
</evidence>
<evidence type="ECO:0000259" key="10">
    <source>
        <dbReference type="Pfam" id="PF00999"/>
    </source>
</evidence>
<dbReference type="PANTHER" id="PTHR32507">
    <property type="entry name" value="NA(+)/H(+) ANTIPORTER 1"/>
    <property type="match status" value="1"/>
</dbReference>
<feature type="transmembrane region" description="Helical" evidence="9">
    <location>
        <begin position="121"/>
        <end position="140"/>
    </location>
</feature>
<evidence type="ECO:0000256" key="1">
    <source>
        <dbReference type="ARBA" id="ARBA00004651"/>
    </source>
</evidence>
<feature type="transmembrane region" description="Helical" evidence="9">
    <location>
        <begin position="94"/>
        <end position="115"/>
    </location>
</feature>
<comment type="subcellular location">
    <subcellularLocation>
        <location evidence="1">Cell membrane</location>
        <topology evidence="1">Multi-pass membrane protein</topology>
    </subcellularLocation>
</comment>
<reference evidence="11" key="1">
    <citation type="submission" date="2023-08" db="EMBL/GenBank/DDBJ databases">
        <title>The Comparative Genomic Analysis of Yersiniaceae from Polar Regions.</title>
        <authorList>
            <person name="Goncharov A."/>
            <person name="Aslanov B."/>
            <person name="Kolodzhieva V."/>
            <person name="Azarov D."/>
            <person name="Mochov A."/>
            <person name="Lebedeva E."/>
        </authorList>
    </citation>
    <scope>NUCLEOTIDE SEQUENCE</scope>
    <source>
        <strain evidence="11">Vf</strain>
    </source>
</reference>
<evidence type="ECO:0000256" key="3">
    <source>
        <dbReference type="ARBA" id="ARBA00022449"/>
    </source>
</evidence>
<dbReference type="RefSeq" id="WP_309048509.1">
    <property type="nucleotide sequence ID" value="NZ_JAVIGA010000044.1"/>
</dbReference>
<proteinExistence type="predicted"/>
<dbReference type="EMBL" id="JAVIGA010000044">
    <property type="protein sequence ID" value="MDQ9129874.1"/>
    <property type="molecule type" value="Genomic_DNA"/>
</dbReference>
<sequence length="451" mass="48426">MTFLGWTAAVGGLLLIMSLASDWIHRSPVTSFGLYLAAGVACGPWALDLLHIDIVAHSELTGRLTEIAIVASLFITGLKLRIPFRNHGWLMGLRLAFPGMLLTVAGITVVAHYLIDLSWPMALAFGAIVAPTDPVLASIISVNDASDKDNLRVSLSSEAGMNDGSALPILMLALLLLNSTEPLTYLEIGHWALVDVLWALLGGLGIGYGLGRLIGLLATRLRHAQGDIAPSDFIALSLIALSYAAAQSLDASGFLAAFAAGVGLRSAELQIVNLHPPENIADDQHYRPAEELINPHNRHSFADRGPTESMGLVVGDALSFGDTIERLFAAAIIVVLGITLSQHWEPMGLLIAAVLFIVIRPASVYIATIGSQAPRARRLMIGWLGIRGIGSINYIAYAYTHGMTGMEAERMADIAFTVIVTSVLVHGLTVTPLLNWRQRKLAMREEQERES</sequence>
<keyword evidence="5 9" id="KW-0812">Transmembrane</keyword>
<dbReference type="PANTHER" id="PTHR32507:SF8">
    <property type="entry name" value="CNH1P"/>
    <property type="match status" value="1"/>
</dbReference>
<evidence type="ECO:0000313" key="12">
    <source>
        <dbReference type="Proteomes" id="UP001224622"/>
    </source>
</evidence>
<feature type="transmembrane region" description="Helical" evidence="9">
    <location>
        <begin position="32"/>
        <end position="52"/>
    </location>
</feature>
<dbReference type="InterPro" id="IPR038770">
    <property type="entry name" value="Na+/solute_symporter_sf"/>
</dbReference>
<dbReference type="GO" id="GO:0015297">
    <property type="term" value="F:antiporter activity"/>
    <property type="evidence" value="ECO:0007669"/>
    <property type="project" value="UniProtKB-KW"/>
</dbReference>
<feature type="transmembrane region" description="Helical" evidence="9">
    <location>
        <begin position="327"/>
        <end position="344"/>
    </location>
</feature>
<gene>
    <name evidence="11" type="ORF">RDT67_26020</name>
</gene>
<dbReference type="Gene3D" id="1.20.1530.20">
    <property type="match status" value="1"/>
</dbReference>
<feature type="transmembrane region" description="Helical" evidence="9">
    <location>
        <begin position="6"/>
        <end position="25"/>
    </location>
</feature>